<evidence type="ECO:0000256" key="13">
    <source>
        <dbReference type="ARBA" id="ARBA00030071"/>
    </source>
</evidence>
<dbReference type="GO" id="GO:0009319">
    <property type="term" value="C:cytochrome o ubiquinol oxidase complex"/>
    <property type="evidence" value="ECO:0007669"/>
    <property type="project" value="TreeGrafter"/>
</dbReference>
<feature type="transmembrane region" description="Helical" evidence="17">
    <location>
        <begin position="50"/>
        <end position="72"/>
    </location>
</feature>
<evidence type="ECO:0000313" key="18">
    <source>
        <dbReference type="EMBL" id="SCU81281.1"/>
    </source>
</evidence>
<dbReference type="RefSeq" id="WP_340527294.1">
    <property type="nucleotide sequence ID" value="NZ_FMSH01000340.1"/>
</dbReference>
<dbReference type="PANTHER" id="PTHR36835">
    <property type="entry name" value="CYTOCHROME BO(3) UBIQUINOL OXIDASE SUBUNIT 4"/>
    <property type="match status" value="1"/>
</dbReference>
<keyword evidence="10 18" id="KW-0560">Oxidoreductase</keyword>
<sequence>MKSSHLHAVHAGEPAAHGSVRSYTIGLLLSVALTIASFAAVMTGSLQTHVAIALVVGLCVAQLLVQLVYFLHLGTGPGQRGNTAIFACTGFLIVIVVAGSLWVMHNADINMMPTDMSIERARAKD</sequence>
<keyword evidence="8" id="KW-0249">Electron transport</keyword>
<evidence type="ECO:0000256" key="4">
    <source>
        <dbReference type="ARBA" id="ARBA00014689"/>
    </source>
</evidence>
<evidence type="ECO:0000256" key="17">
    <source>
        <dbReference type="SAM" id="Phobius"/>
    </source>
</evidence>
<comment type="subcellular location">
    <subcellularLocation>
        <location evidence="1">Cell membrane</location>
        <topology evidence="1">Multi-pass membrane protein</topology>
    </subcellularLocation>
</comment>
<dbReference type="InterPro" id="IPR050968">
    <property type="entry name" value="Cytochrome_c_oxidase_bac_sub4"/>
</dbReference>
<dbReference type="GO" id="GO:0015078">
    <property type="term" value="F:proton transmembrane transporter activity"/>
    <property type="evidence" value="ECO:0007669"/>
    <property type="project" value="TreeGrafter"/>
</dbReference>
<evidence type="ECO:0000256" key="15">
    <source>
        <dbReference type="ARBA" id="ARBA00031887"/>
    </source>
</evidence>
<protein>
    <recommendedName>
        <fullName evidence="4">Cytochrome bo(3) ubiquinol oxidase subunit 4</fullName>
    </recommendedName>
    <alternativeName>
        <fullName evidence="16">Cytochrome o ubiquinol oxidase subunit 4</fullName>
    </alternativeName>
    <alternativeName>
        <fullName evidence="13">Oxidase bo(3) subunit 4</fullName>
    </alternativeName>
    <alternativeName>
        <fullName evidence="14">Ubiquinol oxidase polypeptide IV</fullName>
    </alternativeName>
    <alternativeName>
        <fullName evidence="15">Ubiquinol oxidase subunit 4</fullName>
    </alternativeName>
</protein>
<dbReference type="NCBIfam" id="TIGR02847">
    <property type="entry name" value="CyoD"/>
    <property type="match status" value="1"/>
</dbReference>
<accession>A0A1K0IX68</accession>
<proteinExistence type="inferred from homology"/>
<organism evidence="18">
    <name type="scientific">Cupriavidus necator</name>
    <name type="common">Alcaligenes eutrophus</name>
    <name type="synonym">Ralstonia eutropha</name>
    <dbReference type="NCBI Taxonomy" id="106590"/>
    <lineage>
        <taxon>Bacteria</taxon>
        <taxon>Pseudomonadati</taxon>
        <taxon>Pseudomonadota</taxon>
        <taxon>Betaproteobacteria</taxon>
        <taxon>Burkholderiales</taxon>
        <taxon>Burkholderiaceae</taxon>
        <taxon>Cupriavidus</taxon>
    </lineage>
</organism>
<keyword evidence="9 17" id="KW-1133">Transmembrane helix</keyword>
<dbReference type="GO" id="GO:0019646">
    <property type="term" value="P:aerobic electron transport chain"/>
    <property type="evidence" value="ECO:0007669"/>
    <property type="project" value="TreeGrafter"/>
</dbReference>
<dbReference type="GO" id="GO:0005886">
    <property type="term" value="C:plasma membrane"/>
    <property type="evidence" value="ECO:0007669"/>
    <property type="project" value="UniProtKB-SubCell"/>
</dbReference>
<evidence type="ECO:0000256" key="5">
    <source>
        <dbReference type="ARBA" id="ARBA00022448"/>
    </source>
</evidence>
<keyword evidence="6" id="KW-1003">Cell membrane</keyword>
<evidence type="ECO:0000256" key="8">
    <source>
        <dbReference type="ARBA" id="ARBA00022982"/>
    </source>
</evidence>
<evidence type="ECO:0000256" key="3">
    <source>
        <dbReference type="ARBA" id="ARBA00011700"/>
    </source>
</evidence>
<dbReference type="GO" id="GO:0015990">
    <property type="term" value="P:electron transport coupled proton transport"/>
    <property type="evidence" value="ECO:0007669"/>
    <property type="project" value="InterPro"/>
</dbReference>
<evidence type="ECO:0000256" key="12">
    <source>
        <dbReference type="ARBA" id="ARBA00025694"/>
    </source>
</evidence>
<comment type="function">
    <text evidence="12">Cytochrome bo(3) ubiquinol terminal oxidase is the component of the aerobic respiratory chain of E.coli that predominates when cells are grown at high aeration. Has proton pump activity across the membrane in addition to electron transfer, pumping 2 protons/electron.</text>
</comment>
<evidence type="ECO:0000256" key="1">
    <source>
        <dbReference type="ARBA" id="ARBA00004651"/>
    </source>
</evidence>
<evidence type="ECO:0000256" key="16">
    <source>
        <dbReference type="ARBA" id="ARBA00032185"/>
    </source>
</evidence>
<evidence type="ECO:0000256" key="2">
    <source>
        <dbReference type="ARBA" id="ARBA00008079"/>
    </source>
</evidence>
<keyword evidence="11 17" id="KW-0472">Membrane</keyword>
<comment type="subunit">
    <text evidence="3">Heterooctamer of two A chains, two B chains, two C chains and two D chains.</text>
</comment>
<evidence type="ECO:0000256" key="9">
    <source>
        <dbReference type="ARBA" id="ARBA00022989"/>
    </source>
</evidence>
<name>A0A1K0IX68_CUPNE</name>
<gene>
    <name evidence="18" type="primary">cyoD</name>
    <name evidence="18" type="ORF">CNECB9_4040025</name>
</gene>
<dbReference type="InterPro" id="IPR005171">
    <property type="entry name" value="Cyt_c_oxidase_su4_prok"/>
</dbReference>
<evidence type="ECO:0000256" key="11">
    <source>
        <dbReference type="ARBA" id="ARBA00023136"/>
    </source>
</evidence>
<evidence type="ECO:0000256" key="6">
    <source>
        <dbReference type="ARBA" id="ARBA00022475"/>
    </source>
</evidence>
<dbReference type="AlphaFoldDB" id="A0A1K0IX68"/>
<evidence type="ECO:0000256" key="10">
    <source>
        <dbReference type="ARBA" id="ARBA00023002"/>
    </source>
</evidence>
<dbReference type="InterPro" id="IPR014210">
    <property type="entry name" value="Cyt_o_ubiqinol_oxidase_su4"/>
</dbReference>
<reference evidence="18" key="1">
    <citation type="submission" date="2016-09" db="EMBL/GenBank/DDBJ databases">
        <authorList>
            <person name="Capua I."/>
            <person name="De Benedictis P."/>
            <person name="Joannis T."/>
            <person name="Lombin L.H."/>
            <person name="Cattoli G."/>
        </authorList>
    </citation>
    <scope>NUCLEOTIDE SEQUENCE</scope>
    <source>
        <strain evidence="18">B9</strain>
    </source>
</reference>
<dbReference type="EMBL" id="FMSH01000340">
    <property type="protein sequence ID" value="SCU81281.1"/>
    <property type="molecule type" value="Genomic_DNA"/>
</dbReference>
<feature type="transmembrane region" description="Helical" evidence="17">
    <location>
        <begin position="20"/>
        <end position="43"/>
    </location>
</feature>
<keyword evidence="7 17" id="KW-0812">Transmembrane</keyword>
<feature type="transmembrane region" description="Helical" evidence="17">
    <location>
        <begin position="84"/>
        <end position="104"/>
    </location>
</feature>
<keyword evidence="5" id="KW-0813">Transport</keyword>
<dbReference type="PANTHER" id="PTHR36835:SF1">
    <property type="entry name" value="CYTOCHROME BO(3) UBIQUINOL OXIDASE SUBUNIT 4"/>
    <property type="match status" value="1"/>
</dbReference>
<dbReference type="GO" id="GO:0009486">
    <property type="term" value="F:cytochrome bo3 ubiquinol oxidase activity"/>
    <property type="evidence" value="ECO:0007669"/>
    <property type="project" value="InterPro"/>
</dbReference>
<dbReference type="Pfam" id="PF03626">
    <property type="entry name" value="COX4_pro"/>
    <property type="match status" value="1"/>
</dbReference>
<comment type="similarity">
    <text evidence="2">Belongs to the cytochrome c oxidase bacterial subunit 4 family.</text>
</comment>
<evidence type="ECO:0000256" key="14">
    <source>
        <dbReference type="ARBA" id="ARBA00030211"/>
    </source>
</evidence>
<evidence type="ECO:0000256" key="7">
    <source>
        <dbReference type="ARBA" id="ARBA00022692"/>
    </source>
</evidence>